<sequence length="84" mass="9506">MDAGAIHFALPLMKVFHSSAHDSHQSLQLSEYQLHFTQKLPQCADGLPCVAHCRSVFLVLVLNAKLHPSGLWQREFDDFSRFGK</sequence>
<evidence type="ECO:0000313" key="2">
    <source>
        <dbReference type="Proteomes" id="UP000215539"/>
    </source>
</evidence>
<evidence type="ECO:0000313" key="1">
    <source>
        <dbReference type="EMBL" id="SNV08494.1"/>
    </source>
</evidence>
<dbReference type="AlphaFoldDB" id="A0AAX2GYM4"/>
<reference evidence="1 2" key="1">
    <citation type="submission" date="2017-06" db="EMBL/GenBank/DDBJ databases">
        <authorList>
            <consortium name="Pathogen Informatics"/>
        </authorList>
    </citation>
    <scope>NUCLEOTIDE SEQUENCE [LARGE SCALE GENOMIC DNA]</scope>
    <source>
        <strain evidence="1 2">NCTC12947</strain>
    </source>
</reference>
<name>A0AAX2GYM4_9FLAO</name>
<organism evidence="1 2">
    <name type="scientific">Capnocytophaga haemolytica</name>
    <dbReference type="NCBI Taxonomy" id="45243"/>
    <lineage>
        <taxon>Bacteria</taxon>
        <taxon>Pseudomonadati</taxon>
        <taxon>Bacteroidota</taxon>
        <taxon>Flavobacteriia</taxon>
        <taxon>Flavobacteriales</taxon>
        <taxon>Flavobacteriaceae</taxon>
        <taxon>Capnocytophaga</taxon>
    </lineage>
</organism>
<dbReference type="EMBL" id="LT906449">
    <property type="protein sequence ID" value="SNV08494.1"/>
    <property type="molecule type" value="Genomic_DNA"/>
</dbReference>
<protein>
    <submittedName>
        <fullName evidence="1">Uncharacterized protein</fullName>
    </submittedName>
</protein>
<dbReference type="Proteomes" id="UP000215539">
    <property type="component" value="Chromosome 1"/>
</dbReference>
<proteinExistence type="predicted"/>
<gene>
    <name evidence="1" type="ORF">SAMEA44541418_01035</name>
</gene>
<accession>A0AAX2GYM4</accession>